<keyword evidence="3 6" id="KW-0812">Transmembrane</keyword>
<feature type="transmembrane region" description="Helical" evidence="6">
    <location>
        <begin position="324"/>
        <end position="345"/>
    </location>
</feature>
<evidence type="ECO:0000259" key="7">
    <source>
        <dbReference type="PROSITE" id="PS50850"/>
    </source>
</evidence>
<feature type="transmembrane region" description="Helical" evidence="6">
    <location>
        <begin position="201"/>
        <end position="220"/>
    </location>
</feature>
<feature type="transmembrane region" description="Helical" evidence="6">
    <location>
        <begin position="136"/>
        <end position="155"/>
    </location>
</feature>
<evidence type="ECO:0000256" key="6">
    <source>
        <dbReference type="SAM" id="Phobius"/>
    </source>
</evidence>
<dbReference type="RefSeq" id="WP_241792591.1">
    <property type="nucleotide sequence ID" value="NZ_JALBUU010000004.1"/>
</dbReference>
<sequence>MKGGGNLVAAAFALTALSYGLARFGYGLLLPQIREDLPLGAVAAGWVSGGAFAAYCVGIVAASLLGARLGARMMAVLAGLTATLGVGLVALAPSTSVLGAAIALAGLSTGFTSPPLAAAVAQGFDGPARPKANGMINSGTAAGIVFSGIVAMVVGTAWRELYALFALIGGLITIWLWFALPAGSPVRRNDAGISQDLARPGLAGLCVAGFLMGVSSTAVWTFGAHILRSVLSFPEANIPVAWIALGLGGLAGSSTGMLVARFGIGSIHQAALFGIALCYGILAAATVAPLLAFAAMGLFGVAYIVSSGVLLIRGIALLPDRPELGLGIPFLAVASGQTVGAPLFGAVLDGAGPWAALLLFGAVTCGAMFERMQDVASPPLS</sequence>
<feature type="transmembrane region" description="Helical" evidence="6">
    <location>
        <begin position="161"/>
        <end position="180"/>
    </location>
</feature>
<evidence type="ECO:0000256" key="1">
    <source>
        <dbReference type="ARBA" id="ARBA00004651"/>
    </source>
</evidence>
<dbReference type="PANTHER" id="PTHR43124:SF3">
    <property type="entry name" value="CHLORAMPHENICOL EFFLUX PUMP RV0191"/>
    <property type="match status" value="1"/>
</dbReference>
<feature type="transmembrane region" description="Helical" evidence="6">
    <location>
        <begin position="267"/>
        <end position="285"/>
    </location>
</feature>
<dbReference type="InterPro" id="IPR011701">
    <property type="entry name" value="MFS"/>
</dbReference>
<proteinExistence type="predicted"/>
<feature type="transmembrane region" description="Helical" evidence="6">
    <location>
        <begin position="74"/>
        <end position="92"/>
    </location>
</feature>
<dbReference type="Proteomes" id="UP001201985">
    <property type="component" value="Unassembled WGS sequence"/>
</dbReference>
<feature type="transmembrane region" description="Helical" evidence="6">
    <location>
        <begin position="351"/>
        <end position="369"/>
    </location>
</feature>
<reference evidence="8 9" key="1">
    <citation type="submission" date="2022-03" db="EMBL/GenBank/DDBJ databases">
        <title>Complete genome analysis of Roseomonas KG 17.1 : a prolific producer of plant growth promoters.</title>
        <authorList>
            <person name="Saadouli I."/>
            <person name="Najjari A."/>
            <person name="Mosbah A."/>
            <person name="Ouzari H.I."/>
        </authorList>
    </citation>
    <scope>NUCLEOTIDE SEQUENCE [LARGE SCALE GENOMIC DNA]</scope>
    <source>
        <strain evidence="8 9">KG17-1</strain>
    </source>
</reference>
<feature type="transmembrane region" description="Helical" evidence="6">
    <location>
        <begin position="98"/>
        <end position="124"/>
    </location>
</feature>
<feature type="transmembrane region" description="Helical" evidence="6">
    <location>
        <begin position="46"/>
        <end position="67"/>
    </location>
</feature>
<evidence type="ECO:0000313" key="8">
    <source>
        <dbReference type="EMBL" id="MCI0753076.1"/>
    </source>
</evidence>
<keyword evidence="4 6" id="KW-1133">Transmembrane helix</keyword>
<dbReference type="InterPro" id="IPR020846">
    <property type="entry name" value="MFS_dom"/>
</dbReference>
<gene>
    <name evidence="8" type="ORF">MON41_04775</name>
</gene>
<evidence type="ECO:0000256" key="4">
    <source>
        <dbReference type="ARBA" id="ARBA00022989"/>
    </source>
</evidence>
<accession>A0ABS9W1A4</accession>
<dbReference type="SUPFAM" id="SSF103473">
    <property type="entry name" value="MFS general substrate transporter"/>
    <property type="match status" value="1"/>
</dbReference>
<dbReference type="InterPro" id="IPR036259">
    <property type="entry name" value="MFS_trans_sf"/>
</dbReference>
<evidence type="ECO:0000256" key="3">
    <source>
        <dbReference type="ARBA" id="ARBA00022692"/>
    </source>
</evidence>
<keyword evidence="2" id="KW-1003">Cell membrane</keyword>
<dbReference type="InterPro" id="IPR050189">
    <property type="entry name" value="MFS_Efflux_Transporters"/>
</dbReference>
<dbReference type="PROSITE" id="PS50850">
    <property type="entry name" value="MFS"/>
    <property type="match status" value="1"/>
</dbReference>
<evidence type="ECO:0000313" key="9">
    <source>
        <dbReference type="Proteomes" id="UP001201985"/>
    </source>
</evidence>
<comment type="caution">
    <text evidence="8">The sequence shown here is derived from an EMBL/GenBank/DDBJ whole genome shotgun (WGS) entry which is preliminary data.</text>
</comment>
<evidence type="ECO:0000256" key="5">
    <source>
        <dbReference type="ARBA" id="ARBA00023136"/>
    </source>
</evidence>
<keyword evidence="9" id="KW-1185">Reference proteome</keyword>
<dbReference type="PANTHER" id="PTHR43124">
    <property type="entry name" value="PURINE EFFLUX PUMP PBUE"/>
    <property type="match status" value="1"/>
</dbReference>
<dbReference type="Pfam" id="PF07690">
    <property type="entry name" value="MFS_1"/>
    <property type="match status" value="1"/>
</dbReference>
<feature type="transmembrane region" description="Helical" evidence="6">
    <location>
        <begin position="291"/>
        <end position="312"/>
    </location>
</feature>
<dbReference type="Gene3D" id="1.20.1250.20">
    <property type="entry name" value="MFS general substrate transporter like domains"/>
    <property type="match status" value="1"/>
</dbReference>
<protein>
    <submittedName>
        <fullName evidence="8">MFS transporter</fullName>
    </submittedName>
</protein>
<evidence type="ECO:0000256" key="2">
    <source>
        <dbReference type="ARBA" id="ARBA00022475"/>
    </source>
</evidence>
<name>A0ABS9W1A4_9PROT</name>
<feature type="domain" description="Major facilitator superfamily (MFS) profile" evidence="7">
    <location>
        <begin position="6"/>
        <end position="381"/>
    </location>
</feature>
<organism evidence="8 9">
    <name type="scientific">Teichococcus vastitatis</name>
    <dbReference type="NCBI Taxonomy" id="2307076"/>
    <lineage>
        <taxon>Bacteria</taxon>
        <taxon>Pseudomonadati</taxon>
        <taxon>Pseudomonadota</taxon>
        <taxon>Alphaproteobacteria</taxon>
        <taxon>Acetobacterales</taxon>
        <taxon>Roseomonadaceae</taxon>
        <taxon>Roseomonas</taxon>
    </lineage>
</organism>
<keyword evidence="5 6" id="KW-0472">Membrane</keyword>
<comment type="subcellular location">
    <subcellularLocation>
        <location evidence="1">Cell membrane</location>
        <topology evidence="1">Multi-pass membrane protein</topology>
    </subcellularLocation>
</comment>
<feature type="transmembrane region" description="Helical" evidence="6">
    <location>
        <begin position="240"/>
        <end position="260"/>
    </location>
</feature>
<dbReference type="EMBL" id="JALBUU010000004">
    <property type="protein sequence ID" value="MCI0753076.1"/>
    <property type="molecule type" value="Genomic_DNA"/>
</dbReference>